<organism evidence="1 2">
    <name type="scientific">Candidatus Trichorickettsia mobilis</name>
    <dbReference type="NCBI Taxonomy" id="1346319"/>
    <lineage>
        <taxon>Bacteria</taxon>
        <taxon>Pseudomonadati</taxon>
        <taxon>Pseudomonadota</taxon>
        <taxon>Alphaproteobacteria</taxon>
        <taxon>Rickettsiales</taxon>
        <taxon>Rickettsiaceae</taxon>
        <taxon>Rickettsieae</taxon>
        <taxon>Candidatus Trichorickettsia</taxon>
    </lineage>
</organism>
<keyword evidence="2" id="KW-1185">Reference proteome</keyword>
<sequence length="249" mass="28878">MVQNQVSLQQVSYENTDFVDSLPIFEATMSQIKSIFGEQSNVAVTKWFSDILNKVAPENWQWYTTKVQGIFNEIFTFAEFGPGFDPEDDVKIDSYHFYGLNDHIINKLINKIMSDAEYDRQVADWQEAVHQGFSIEVAEFFEQMKQGTIEEMQALFHNIHYNFEKLYGDFTSINPDLIEYYYQQIELQGHEKANAFLDLLRTCCVLNQETKELMDFVDVTNIVTDLVSCVDELHGKLGGEIQDLESNEL</sequence>
<gene>
    <name evidence="1" type="ORF">Trichorick_00280</name>
</gene>
<reference evidence="1 2" key="1">
    <citation type="submission" date="2022-10" db="EMBL/GenBank/DDBJ databases">
        <title>Host association and intracellularity evolved multiple times independently in the Rickettsiales.</title>
        <authorList>
            <person name="Castelli M."/>
            <person name="Nardi T."/>
            <person name="Gammuto L."/>
            <person name="Bellinzona G."/>
            <person name="Sabaneyeva E."/>
            <person name="Potekhin A."/>
            <person name="Serra V."/>
            <person name="Petroni G."/>
            <person name="Sassera D."/>
        </authorList>
    </citation>
    <scope>NUCLEOTIDE SEQUENCE [LARGE SCALE GENOMIC DNA]</scope>
    <source>
        <strain evidence="1 2">Kr 154-4</strain>
    </source>
</reference>
<name>A0ABZ0US19_9RICK</name>
<proteinExistence type="predicted"/>
<accession>A0ABZ0US19</accession>
<dbReference type="RefSeq" id="WP_323738479.1">
    <property type="nucleotide sequence ID" value="NZ_CP112932.1"/>
</dbReference>
<protein>
    <submittedName>
        <fullName evidence="1">Uncharacterized protein</fullName>
    </submittedName>
</protein>
<dbReference type="EMBL" id="CP112932">
    <property type="protein sequence ID" value="WPY00406.1"/>
    <property type="molecule type" value="Genomic_DNA"/>
</dbReference>
<evidence type="ECO:0000313" key="2">
    <source>
        <dbReference type="Proteomes" id="UP001326613"/>
    </source>
</evidence>
<dbReference type="Proteomes" id="UP001326613">
    <property type="component" value="Chromosome"/>
</dbReference>
<evidence type="ECO:0000313" key="1">
    <source>
        <dbReference type="EMBL" id="WPY00406.1"/>
    </source>
</evidence>